<dbReference type="EMBL" id="AVBG01000001">
    <property type="protein sequence ID" value="KGP93272.1"/>
    <property type="molecule type" value="Genomic_DNA"/>
</dbReference>
<dbReference type="STRING" id="1385513.N780_10855"/>
<accession>A0A0A2UYB8</accession>
<feature type="compositionally biased region" description="Low complexity" evidence="1">
    <location>
        <begin position="597"/>
        <end position="609"/>
    </location>
</feature>
<dbReference type="AlphaFoldDB" id="A0A0A2UYB8"/>
<gene>
    <name evidence="2" type="ORF">N780_10855</name>
</gene>
<evidence type="ECO:0008006" key="4">
    <source>
        <dbReference type="Google" id="ProtNLM"/>
    </source>
</evidence>
<keyword evidence="3" id="KW-1185">Reference proteome</keyword>
<dbReference type="Proteomes" id="UP000030153">
    <property type="component" value="Unassembled WGS sequence"/>
</dbReference>
<dbReference type="RefSeq" id="WP_036778657.1">
    <property type="nucleotide sequence ID" value="NZ_AVBG01000001.1"/>
</dbReference>
<dbReference type="eggNOG" id="ENOG502Z7RX">
    <property type="taxonomic scope" value="Bacteria"/>
</dbReference>
<proteinExistence type="predicted"/>
<feature type="region of interest" description="Disordered" evidence="1">
    <location>
        <begin position="592"/>
        <end position="616"/>
    </location>
</feature>
<evidence type="ECO:0000256" key="1">
    <source>
        <dbReference type="SAM" id="MobiDB-lite"/>
    </source>
</evidence>
<evidence type="ECO:0000313" key="2">
    <source>
        <dbReference type="EMBL" id="KGP93272.1"/>
    </source>
</evidence>
<name>A0A0A2UYB8_9BACI</name>
<dbReference type="OrthoDB" id="2351076at2"/>
<protein>
    <recommendedName>
        <fullName evidence="4">Flagellar hook-length control protein-like C-terminal domain-containing protein</fullName>
    </recommendedName>
</protein>
<reference evidence="2 3" key="1">
    <citation type="submission" date="2013-08" db="EMBL/GenBank/DDBJ databases">
        <title>Genome of Pontibacillus chungwhensis.</title>
        <authorList>
            <person name="Wang Q."/>
            <person name="Wang G."/>
        </authorList>
    </citation>
    <scope>NUCLEOTIDE SEQUENCE [LARGE SCALE GENOMIC DNA]</scope>
    <source>
        <strain evidence="2 3">BH030062</strain>
    </source>
</reference>
<sequence>MSSLTTPQLLNQLRSSAALNQQSQSLQQGSLVGGKILKLYPQARALIQIGGSQMNAQLEASLSVNERYVFQVQQTKPMLRLKVIEEENGKTLQSSPQVIQQLGISSPSKSQMNFVSELIQKNIPFTRQDLKEALHILEQSGSRSRASQVLLDMFSRNLPIKSSVFHALYTRYTDPSSLTASLQSALNGVENFANQSQASLGHQLQQTLGRGGSSLPLDQAIMRTLMNAPIGEQKTALQLLKRSGHVSNQMSLSQLQDQLSIQDPDKLKNQLTSLLEQQLPVSKGTKSVIHQFSSILNKITDTTGNVAEHMPPKLEQALNQLTESLRGAGIWSSLKVALTNQGASEQSLKVLEYLIGSSNPTKVLNENRSSLKEVTNTLNQVMNQQLSKGESVKLIEWLRHGLQESNEMAMSMKDQFLVKLKAYTQLSGINYEYQLAERGEAPSPSLKGSILQAMQDPLAPHVGERLQRVLNHLNAAPIMMQESEQSIQFNVQMPGEWFGIEQDVTMDVEGNKKENGEIDPDYCHILFYLDLHSLKETVIDMRIQQRVVQLTLFTENSGVEGLIQMLKPSLEKGLEQLNYKLSTVRHKEINLKDSSETATNRTNAPTRNTGGFDLTI</sequence>
<evidence type="ECO:0000313" key="3">
    <source>
        <dbReference type="Proteomes" id="UP000030153"/>
    </source>
</evidence>
<organism evidence="2 3">
    <name type="scientific">Pontibacillus chungwhensis BH030062</name>
    <dbReference type="NCBI Taxonomy" id="1385513"/>
    <lineage>
        <taxon>Bacteria</taxon>
        <taxon>Bacillati</taxon>
        <taxon>Bacillota</taxon>
        <taxon>Bacilli</taxon>
        <taxon>Bacillales</taxon>
        <taxon>Bacillaceae</taxon>
        <taxon>Pontibacillus</taxon>
    </lineage>
</organism>
<comment type="caution">
    <text evidence="2">The sequence shown here is derived from an EMBL/GenBank/DDBJ whole genome shotgun (WGS) entry which is preliminary data.</text>
</comment>